<evidence type="ECO:0000256" key="1">
    <source>
        <dbReference type="SAM" id="Phobius"/>
    </source>
</evidence>
<feature type="transmembrane region" description="Helical" evidence="1">
    <location>
        <begin position="84"/>
        <end position="103"/>
    </location>
</feature>
<dbReference type="InterPro" id="IPR047928">
    <property type="entry name" value="Perm_prefix_1"/>
</dbReference>
<accession>B9XRS6</accession>
<dbReference type="RefSeq" id="WP_007418509.1">
    <property type="nucleotide sequence ID" value="NZ_ABOX02000068.1"/>
</dbReference>
<protein>
    <submittedName>
        <fullName evidence="2">Uncharacterized protein</fullName>
    </submittedName>
</protein>
<dbReference type="EMBL" id="ABOX02000068">
    <property type="protein sequence ID" value="EEF57437.1"/>
    <property type="molecule type" value="Genomic_DNA"/>
</dbReference>
<dbReference type="OrthoDB" id="1496196at2"/>
<dbReference type="NCBIfam" id="NF038403">
    <property type="entry name" value="perm_prefix_1"/>
    <property type="match status" value="1"/>
</dbReference>
<comment type="caution">
    <text evidence="2">The sequence shown here is derived from an EMBL/GenBank/DDBJ whole genome shotgun (WGS) entry which is preliminary data.</text>
</comment>
<feature type="transmembrane region" description="Helical" evidence="1">
    <location>
        <begin position="182"/>
        <end position="201"/>
    </location>
</feature>
<feature type="transmembrane region" description="Helical" evidence="1">
    <location>
        <begin position="150"/>
        <end position="170"/>
    </location>
</feature>
<keyword evidence="1" id="KW-0472">Membrane</keyword>
<dbReference type="Proteomes" id="UP000003688">
    <property type="component" value="Unassembled WGS sequence"/>
</dbReference>
<proteinExistence type="predicted"/>
<evidence type="ECO:0000313" key="2">
    <source>
        <dbReference type="EMBL" id="EEF57437.1"/>
    </source>
</evidence>
<keyword evidence="3" id="KW-1185">Reference proteome</keyword>
<evidence type="ECO:0000313" key="3">
    <source>
        <dbReference type="Proteomes" id="UP000003688"/>
    </source>
</evidence>
<reference evidence="2 3" key="1">
    <citation type="journal article" date="2011" name="J. Bacteriol.">
        <title>Genome sequence of 'Pedosphaera parvula' Ellin514, an aerobic Verrucomicrobial isolate from pasture soil.</title>
        <authorList>
            <person name="Kant R."/>
            <person name="van Passel M.W."/>
            <person name="Sangwan P."/>
            <person name="Palva A."/>
            <person name="Lucas S."/>
            <person name="Copeland A."/>
            <person name="Lapidus A."/>
            <person name="Glavina Del Rio T."/>
            <person name="Dalin E."/>
            <person name="Tice H."/>
            <person name="Bruce D."/>
            <person name="Goodwin L."/>
            <person name="Pitluck S."/>
            <person name="Chertkov O."/>
            <person name="Larimer F.W."/>
            <person name="Land M.L."/>
            <person name="Hauser L."/>
            <person name="Brettin T.S."/>
            <person name="Detter J.C."/>
            <person name="Han S."/>
            <person name="de Vos W.M."/>
            <person name="Janssen P.H."/>
            <person name="Smidt H."/>
        </authorList>
    </citation>
    <scope>NUCLEOTIDE SEQUENCE [LARGE SCALE GENOMIC DNA]</scope>
    <source>
        <strain evidence="2 3">Ellin514</strain>
    </source>
</reference>
<keyword evidence="1" id="KW-1133">Transmembrane helix</keyword>
<sequence length="213" mass="23937">MFNLNEKIADWRREMLATGIKTPALLDELESHLREDVQQQIRSGSSEEQAFEAAVRRIGQAKALEAEFAKVTALKEPRERKLKLLCIMLSGLAYITPLALSAPKPWSRMNPTEQWIGLAAVALTVLSMFSGLFLHRFLPIIRDRRARTRVQFATFLPVMVWICVFAFALLPRVDLTVSQMTVLTLWAIAPLAVFGGLIFGLDEAARRNTSAIN</sequence>
<gene>
    <name evidence="2" type="ORF">Cflav_PD0548</name>
</gene>
<feature type="transmembrane region" description="Helical" evidence="1">
    <location>
        <begin position="115"/>
        <end position="138"/>
    </location>
</feature>
<dbReference type="STRING" id="320771.Cflav_PD0548"/>
<name>B9XRS6_PEDPL</name>
<keyword evidence="1" id="KW-0812">Transmembrane</keyword>
<organism evidence="2 3">
    <name type="scientific">Pedosphaera parvula (strain Ellin514)</name>
    <dbReference type="NCBI Taxonomy" id="320771"/>
    <lineage>
        <taxon>Bacteria</taxon>
        <taxon>Pseudomonadati</taxon>
        <taxon>Verrucomicrobiota</taxon>
        <taxon>Pedosphaerae</taxon>
        <taxon>Pedosphaerales</taxon>
        <taxon>Pedosphaeraceae</taxon>
        <taxon>Pedosphaera</taxon>
    </lineage>
</organism>
<dbReference type="AlphaFoldDB" id="B9XRS6"/>